<sequence length="148" mass="17460">MKKFKIPRKLKKELKKGFWFYPPDENGGSLSASPSRDINDFKAYKKGVLRNLIDKHGSRQRQLAFRRKINKEILISDEELKRYVDDIIREDLRNSSYRTLLEAKKHPRAIIAYYQFVNSYQLVEQGEDSYGNICCMAIDRAKELLRKG</sequence>
<dbReference type="Proteomes" id="UP001262889">
    <property type="component" value="Unassembled WGS sequence"/>
</dbReference>
<gene>
    <name evidence="1" type="ORF">RM553_10165</name>
</gene>
<proteinExistence type="predicted"/>
<dbReference type="EMBL" id="JAVRHQ010000011">
    <property type="protein sequence ID" value="MDT0643192.1"/>
    <property type="molecule type" value="Genomic_DNA"/>
</dbReference>
<keyword evidence="2" id="KW-1185">Reference proteome</keyword>
<comment type="caution">
    <text evidence="1">The sequence shown here is derived from an EMBL/GenBank/DDBJ whole genome shotgun (WGS) entry which is preliminary data.</text>
</comment>
<dbReference type="RefSeq" id="WP_311534814.1">
    <property type="nucleotide sequence ID" value="NZ_JAVRHQ010000011.1"/>
</dbReference>
<protein>
    <submittedName>
        <fullName evidence="1">Uncharacterized protein</fullName>
    </submittedName>
</protein>
<accession>A0ABU3CA22</accession>
<evidence type="ECO:0000313" key="2">
    <source>
        <dbReference type="Proteomes" id="UP001262889"/>
    </source>
</evidence>
<organism evidence="1 2">
    <name type="scientific">Autumnicola tepida</name>
    <dbReference type="NCBI Taxonomy" id="3075595"/>
    <lineage>
        <taxon>Bacteria</taxon>
        <taxon>Pseudomonadati</taxon>
        <taxon>Bacteroidota</taxon>
        <taxon>Flavobacteriia</taxon>
        <taxon>Flavobacteriales</taxon>
        <taxon>Flavobacteriaceae</taxon>
        <taxon>Autumnicola</taxon>
    </lineage>
</organism>
<reference evidence="1 2" key="1">
    <citation type="submission" date="2023-09" db="EMBL/GenBank/DDBJ databases">
        <authorList>
            <person name="Rey-Velasco X."/>
        </authorList>
    </citation>
    <scope>NUCLEOTIDE SEQUENCE [LARGE SCALE GENOMIC DNA]</scope>
    <source>
        <strain evidence="1 2">F363</strain>
    </source>
</reference>
<name>A0ABU3CA22_9FLAO</name>
<evidence type="ECO:0000313" key="1">
    <source>
        <dbReference type="EMBL" id="MDT0643192.1"/>
    </source>
</evidence>